<dbReference type="EMBL" id="JADBDY010000001">
    <property type="protein sequence ID" value="MBE1458859.1"/>
    <property type="molecule type" value="Genomic_DNA"/>
</dbReference>
<dbReference type="Pfam" id="PF13424">
    <property type="entry name" value="TPR_12"/>
    <property type="match status" value="1"/>
</dbReference>
<dbReference type="SMART" id="SM00028">
    <property type="entry name" value="TPR"/>
    <property type="match status" value="4"/>
</dbReference>
<organism evidence="1 2">
    <name type="scientific">Nocardiopsis terrae</name>
    <dbReference type="NCBI Taxonomy" id="372655"/>
    <lineage>
        <taxon>Bacteria</taxon>
        <taxon>Bacillati</taxon>
        <taxon>Actinomycetota</taxon>
        <taxon>Actinomycetes</taxon>
        <taxon>Streptosporangiales</taxon>
        <taxon>Nocardiopsidaceae</taxon>
        <taxon>Nocardiopsis</taxon>
    </lineage>
</organism>
<name>A0ABR9HIL7_9ACTN</name>
<dbReference type="PANTHER" id="PTHR47691:SF3">
    <property type="entry name" value="HTH-TYPE TRANSCRIPTIONAL REGULATOR RV0890C-RELATED"/>
    <property type="match status" value="1"/>
</dbReference>
<gene>
    <name evidence="1" type="ORF">H4W79_003073</name>
</gene>
<keyword evidence="2" id="KW-1185">Reference proteome</keyword>
<dbReference type="InterPro" id="IPR011990">
    <property type="entry name" value="TPR-like_helical_dom_sf"/>
</dbReference>
<protein>
    <submittedName>
        <fullName evidence="1">Tetratricopeptide (TPR) repeat protein</fullName>
    </submittedName>
</protein>
<dbReference type="PANTHER" id="PTHR47691">
    <property type="entry name" value="REGULATOR-RELATED"/>
    <property type="match status" value="1"/>
</dbReference>
<dbReference type="RefSeq" id="WP_229826230.1">
    <property type="nucleotide sequence ID" value="NZ_BMXJ01000005.1"/>
</dbReference>
<sequence>MRLAAEEDELSDLRAVMTASYRGLDPGTARFFRSLGLHPGSEFSAAAAALTGASGTEARRLLERLRRANLVERPHVDRYRLHDLVRLYVVERVRAEDGPDAVSESIGRLARWYTHAAARAQLAEHPHFPVVPGGGAPQELPDFTSLEEALAWFETERTNLLAVTEAAFEHGHHETAWRLPASVYPLFEVHRHWRSWRDLHTVGLRAAENAGDAFGLARNHLGMGDAQWLLGDLGAAADHYESALEADREAGDPWVEGFALRQLGVVAWQRGERGPDAVGHVERSHAVFCEAGERRGEAMSLLSLADFGADLGRWEEALGHCRTAVDAFEEIGAEWSTAWARCSLGRILTGTGRAWEAVPEYRAAIAVFDRHEDADSRSVALLGLGEAHAVLGEAARARQAWGSALDYLRDHDDPRVPETEERMRALDV</sequence>
<dbReference type="SUPFAM" id="SSF48452">
    <property type="entry name" value="TPR-like"/>
    <property type="match status" value="1"/>
</dbReference>
<dbReference type="InterPro" id="IPR019734">
    <property type="entry name" value="TPR_rpt"/>
</dbReference>
<accession>A0ABR9HIL7</accession>
<dbReference type="Proteomes" id="UP000598217">
    <property type="component" value="Unassembled WGS sequence"/>
</dbReference>
<comment type="caution">
    <text evidence="1">The sequence shown here is derived from an EMBL/GenBank/DDBJ whole genome shotgun (WGS) entry which is preliminary data.</text>
</comment>
<proteinExistence type="predicted"/>
<dbReference type="Gene3D" id="1.25.40.10">
    <property type="entry name" value="Tetratricopeptide repeat domain"/>
    <property type="match status" value="1"/>
</dbReference>
<reference evidence="1 2" key="1">
    <citation type="submission" date="2020-10" db="EMBL/GenBank/DDBJ databases">
        <title>Sequencing the genomes of 1000 actinobacteria strains.</title>
        <authorList>
            <person name="Klenk H.-P."/>
        </authorList>
    </citation>
    <scope>NUCLEOTIDE SEQUENCE [LARGE SCALE GENOMIC DNA]</scope>
    <source>
        <strain evidence="1 2">DSM 45157</strain>
    </source>
</reference>
<evidence type="ECO:0000313" key="2">
    <source>
        <dbReference type="Proteomes" id="UP000598217"/>
    </source>
</evidence>
<evidence type="ECO:0000313" key="1">
    <source>
        <dbReference type="EMBL" id="MBE1458859.1"/>
    </source>
</evidence>